<sequence>MLHPIVLVGLILFNLLPPLNTRPATSWGSRLDIVIEQLAQVRFLNRVDVDEYKRSFAQSSHRLILLDNDGVLKPVEGFPTEDYANTCEVLLKLAENPKNEVWIISGKTLANLQEKYGHITNLNLAGELGTDILPAKGKVAPSLPPISSNTEDLLCELVKLAEDVGIPETSFKSFKHYVVFRHPKENTRLDGISQTETQVILNGMISLTRTKAFSDFELVTYPESSFSALVHKGCNKGLLAQKLLERFTHPDAVGLSIGDQYIDEPMHRSMRSRGFFSVIVTKHEDQNTYARNKLSDHKEVHDLLKSLSDD</sequence>
<dbReference type="SUPFAM" id="SSF56784">
    <property type="entry name" value="HAD-like"/>
    <property type="match status" value="1"/>
</dbReference>
<keyword evidence="4" id="KW-1185">Reference proteome</keyword>
<dbReference type="Pfam" id="PF02358">
    <property type="entry name" value="Trehalose_PPase"/>
    <property type="match status" value="1"/>
</dbReference>
<proteinExistence type="inferred from homology"/>
<keyword evidence="2" id="KW-0732">Signal</keyword>
<dbReference type="AlphaFoldDB" id="A0A5B0P625"/>
<dbReference type="GO" id="GO:0005992">
    <property type="term" value="P:trehalose biosynthetic process"/>
    <property type="evidence" value="ECO:0007669"/>
    <property type="project" value="InterPro"/>
</dbReference>
<comment type="caution">
    <text evidence="3">The sequence shown here is derived from an EMBL/GenBank/DDBJ whole genome shotgun (WGS) entry which is preliminary data.</text>
</comment>
<dbReference type="InterPro" id="IPR036412">
    <property type="entry name" value="HAD-like_sf"/>
</dbReference>
<evidence type="ECO:0000256" key="2">
    <source>
        <dbReference type="SAM" id="SignalP"/>
    </source>
</evidence>
<comment type="similarity">
    <text evidence="1">In the N-terminal section; belongs to the glycosyltransferase 20 family.</text>
</comment>
<gene>
    <name evidence="3" type="primary">TPS2_4</name>
    <name evidence="3" type="ORF">PGT21_016532</name>
</gene>
<evidence type="ECO:0000313" key="3">
    <source>
        <dbReference type="EMBL" id="KAA1096426.1"/>
    </source>
</evidence>
<dbReference type="Proteomes" id="UP000324748">
    <property type="component" value="Unassembled WGS sequence"/>
</dbReference>
<dbReference type="GO" id="GO:0003825">
    <property type="term" value="F:alpha,alpha-trehalose-phosphate synthase (UDP-forming) activity"/>
    <property type="evidence" value="ECO:0007669"/>
    <property type="project" value="TreeGrafter"/>
</dbReference>
<dbReference type="InterPro" id="IPR001830">
    <property type="entry name" value="Glyco_trans_20"/>
</dbReference>
<protein>
    <submittedName>
        <fullName evidence="3">Threalose-6-phosphate phosphatase</fullName>
    </submittedName>
</protein>
<dbReference type="OrthoDB" id="2499136at2759"/>
<dbReference type="InterPro" id="IPR003337">
    <property type="entry name" value="Trehalose_PPase"/>
</dbReference>
<evidence type="ECO:0000256" key="1">
    <source>
        <dbReference type="ARBA" id="ARBA00005409"/>
    </source>
</evidence>
<accession>A0A5B0P625</accession>
<feature type="chain" id="PRO_5022945012" evidence="2">
    <location>
        <begin position="22"/>
        <end position="310"/>
    </location>
</feature>
<feature type="signal peptide" evidence="2">
    <location>
        <begin position="1"/>
        <end position="21"/>
    </location>
</feature>
<dbReference type="Gene3D" id="3.40.50.1000">
    <property type="entry name" value="HAD superfamily/HAD-like"/>
    <property type="match status" value="2"/>
</dbReference>
<organism evidence="3 4">
    <name type="scientific">Puccinia graminis f. sp. tritici</name>
    <dbReference type="NCBI Taxonomy" id="56615"/>
    <lineage>
        <taxon>Eukaryota</taxon>
        <taxon>Fungi</taxon>
        <taxon>Dikarya</taxon>
        <taxon>Basidiomycota</taxon>
        <taxon>Pucciniomycotina</taxon>
        <taxon>Pucciniomycetes</taxon>
        <taxon>Pucciniales</taxon>
        <taxon>Pucciniaceae</taxon>
        <taxon>Puccinia</taxon>
    </lineage>
</organism>
<dbReference type="PANTHER" id="PTHR10788">
    <property type="entry name" value="TREHALOSE-6-PHOSPHATE SYNTHASE"/>
    <property type="match status" value="1"/>
</dbReference>
<dbReference type="EMBL" id="VSWC01000067">
    <property type="protein sequence ID" value="KAA1096426.1"/>
    <property type="molecule type" value="Genomic_DNA"/>
</dbReference>
<dbReference type="InterPro" id="IPR023214">
    <property type="entry name" value="HAD_sf"/>
</dbReference>
<reference evidence="3 4" key="1">
    <citation type="submission" date="2019-05" db="EMBL/GenBank/DDBJ databases">
        <title>Emergence of the Ug99 lineage of the wheat stem rust pathogen through somatic hybridization.</title>
        <authorList>
            <person name="Li F."/>
            <person name="Upadhyaya N.M."/>
            <person name="Sperschneider J."/>
            <person name="Matny O."/>
            <person name="Nguyen-Phuc H."/>
            <person name="Mago R."/>
            <person name="Raley C."/>
            <person name="Miller M.E."/>
            <person name="Silverstein K.A.T."/>
            <person name="Henningsen E."/>
            <person name="Hirsch C.D."/>
            <person name="Visser B."/>
            <person name="Pretorius Z.A."/>
            <person name="Steffenson B.J."/>
            <person name="Schwessinger B."/>
            <person name="Dodds P.N."/>
            <person name="Figueroa M."/>
        </authorList>
    </citation>
    <scope>NUCLEOTIDE SEQUENCE [LARGE SCALE GENOMIC DNA]</scope>
    <source>
        <strain evidence="3">21-0</strain>
    </source>
</reference>
<name>A0A5B0P625_PUCGR</name>
<dbReference type="PANTHER" id="PTHR10788:SF106">
    <property type="entry name" value="BCDNA.GH08860"/>
    <property type="match status" value="1"/>
</dbReference>
<evidence type="ECO:0000313" key="4">
    <source>
        <dbReference type="Proteomes" id="UP000324748"/>
    </source>
</evidence>